<dbReference type="Pfam" id="PF18944">
    <property type="entry name" value="DUF5691"/>
    <property type="match status" value="1"/>
</dbReference>
<comment type="caution">
    <text evidence="2">The sequence shown here is derived from an EMBL/GenBank/DDBJ whole genome shotgun (WGS) entry which is preliminary data.</text>
</comment>
<feature type="region of interest" description="Disordered" evidence="1">
    <location>
        <begin position="60"/>
        <end position="79"/>
    </location>
</feature>
<dbReference type="InterPro" id="IPR043746">
    <property type="entry name" value="DUF5691"/>
</dbReference>
<dbReference type="RefSeq" id="WP_191267768.1">
    <property type="nucleotide sequence ID" value="NZ_BMXJ01000001.1"/>
</dbReference>
<dbReference type="EMBL" id="JADBDY010000001">
    <property type="protein sequence ID" value="MBE1460616.1"/>
    <property type="molecule type" value="Genomic_DNA"/>
</dbReference>
<sequence>MNHPDTPSWGRLVSTALVGTSRRPVPDLPDLPRRPGRGAAALLDLAALDTVRARAGYTAHTAEPVTPDAPDPRPETGPAATRRLDAILTDRSELLPEWLSHAARSGRRVNHAQIPDLLERAARDSGLRSAVATVVGDRGTWLAGFNRTWSFVAGEPLPTDTYSDAAWNDGTPAERRRALFALRATDPAAARSLLTAAWPRESRGEERRGLLQALAVNLGPDDAGLLDAALDDRGANVRGLALALLTRLPESAHAHRLRGYLREHVRLDATPRCPVEVTATDPRRTDLLRDLALAAPGNRSQSRDERWEHSRVLVTHTPLDVWTGLLDTGPVGVLALAEQEKDLYEALADAACVQADPDWTRAVLDHPRSGLAHLVRPGAQHPQRQRLRALLAPLPVTERCARVLAAIGSGEEPPQLGEILLAVGAPWTRELSEEVVRRLAAPAEPHGRGDPRGYRLLCEAAAGRMPPEHLDLLPGEPPRAEEEAAYLRLRKTLRFRLDMHREL</sequence>
<reference evidence="2 3" key="1">
    <citation type="submission" date="2020-10" db="EMBL/GenBank/DDBJ databases">
        <title>Sequencing the genomes of 1000 actinobacteria strains.</title>
        <authorList>
            <person name="Klenk H.-P."/>
        </authorList>
    </citation>
    <scope>NUCLEOTIDE SEQUENCE [LARGE SCALE GENOMIC DNA]</scope>
    <source>
        <strain evidence="2 3">DSM 45157</strain>
    </source>
</reference>
<name>A0ABR9HNP2_9ACTN</name>
<evidence type="ECO:0000313" key="2">
    <source>
        <dbReference type="EMBL" id="MBE1460616.1"/>
    </source>
</evidence>
<organism evidence="2 3">
    <name type="scientific">Nocardiopsis terrae</name>
    <dbReference type="NCBI Taxonomy" id="372655"/>
    <lineage>
        <taxon>Bacteria</taxon>
        <taxon>Bacillati</taxon>
        <taxon>Actinomycetota</taxon>
        <taxon>Actinomycetes</taxon>
        <taxon>Streptosporangiales</taxon>
        <taxon>Nocardiopsidaceae</taxon>
        <taxon>Nocardiopsis</taxon>
    </lineage>
</organism>
<proteinExistence type="predicted"/>
<evidence type="ECO:0000256" key="1">
    <source>
        <dbReference type="SAM" id="MobiDB-lite"/>
    </source>
</evidence>
<protein>
    <recommendedName>
        <fullName evidence="4">HEAT repeat-containing protein</fullName>
    </recommendedName>
</protein>
<evidence type="ECO:0008006" key="4">
    <source>
        <dbReference type="Google" id="ProtNLM"/>
    </source>
</evidence>
<accession>A0ABR9HNP2</accession>
<gene>
    <name evidence="2" type="ORF">H4W79_004830</name>
</gene>
<evidence type="ECO:0000313" key="3">
    <source>
        <dbReference type="Proteomes" id="UP000598217"/>
    </source>
</evidence>
<keyword evidence="3" id="KW-1185">Reference proteome</keyword>
<dbReference type="Proteomes" id="UP000598217">
    <property type="component" value="Unassembled WGS sequence"/>
</dbReference>